<evidence type="ECO:0000259" key="1">
    <source>
        <dbReference type="Pfam" id="PF00690"/>
    </source>
</evidence>
<dbReference type="SUPFAM" id="SSF81665">
    <property type="entry name" value="Calcium ATPase, transmembrane domain M"/>
    <property type="match status" value="1"/>
</dbReference>
<gene>
    <name evidence="2" type="ORF">X801_01345</name>
</gene>
<feature type="domain" description="Cation-transporting P-type ATPase N-terminal" evidence="1">
    <location>
        <begin position="24"/>
        <end position="69"/>
    </location>
</feature>
<sequence>MQELQGHMQLHGAEGLDVTTRKYDGVTELCKRLSTSQTEGLFNKELTQRGEVFGANVIPPTPPKTFLQLSRTQAELEVEPIVQQLRAMADLVDYSVISLSKG</sequence>
<keyword evidence="3" id="KW-1185">Reference proteome</keyword>
<evidence type="ECO:0000313" key="2">
    <source>
        <dbReference type="EMBL" id="OON22751.1"/>
    </source>
</evidence>
<dbReference type="EMBL" id="KV891693">
    <property type="protein sequence ID" value="OON22751.1"/>
    <property type="molecule type" value="Genomic_DNA"/>
</dbReference>
<dbReference type="Pfam" id="PF00690">
    <property type="entry name" value="Cation_ATPase_N"/>
    <property type="match status" value="1"/>
</dbReference>
<protein>
    <recommendedName>
        <fullName evidence="1">Cation-transporting P-type ATPase N-terminal domain-containing protein</fullName>
    </recommendedName>
</protein>
<accession>A0A1S8X7S2</accession>
<dbReference type="AlphaFoldDB" id="A0A1S8X7S2"/>
<reference evidence="2 3" key="1">
    <citation type="submission" date="2015-03" db="EMBL/GenBank/DDBJ databases">
        <title>Draft genome of the nematode, Opisthorchis viverrini.</title>
        <authorList>
            <person name="Mitreva M."/>
        </authorList>
    </citation>
    <scope>NUCLEOTIDE SEQUENCE [LARGE SCALE GENOMIC DNA]</scope>
    <source>
        <strain evidence="2">Khon Kaen</strain>
    </source>
</reference>
<dbReference type="Proteomes" id="UP000243686">
    <property type="component" value="Unassembled WGS sequence"/>
</dbReference>
<organism evidence="2 3">
    <name type="scientific">Opisthorchis viverrini</name>
    <name type="common">Southeast Asian liver fluke</name>
    <dbReference type="NCBI Taxonomy" id="6198"/>
    <lineage>
        <taxon>Eukaryota</taxon>
        <taxon>Metazoa</taxon>
        <taxon>Spiralia</taxon>
        <taxon>Lophotrochozoa</taxon>
        <taxon>Platyhelminthes</taxon>
        <taxon>Trematoda</taxon>
        <taxon>Digenea</taxon>
        <taxon>Opisthorchiida</taxon>
        <taxon>Opisthorchiata</taxon>
        <taxon>Opisthorchiidae</taxon>
        <taxon>Opisthorchis</taxon>
    </lineage>
</organism>
<name>A0A1S8X7S2_OPIVI</name>
<dbReference type="InterPro" id="IPR004014">
    <property type="entry name" value="ATPase_P-typ_cation-transptr_N"/>
</dbReference>
<evidence type="ECO:0000313" key="3">
    <source>
        <dbReference type="Proteomes" id="UP000243686"/>
    </source>
</evidence>
<dbReference type="InterPro" id="IPR023298">
    <property type="entry name" value="ATPase_P-typ_TM_dom_sf"/>
</dbReference>
<proteinExistence type="predicted"/>